<accession>A0ACB9HYT1</accession>
<proteinExistence type="predicted"/>
<organism evidence="1 2">
    <name type="scientific">Smallanthus sonchifolius</name>
    <dbReference type="NCBI Taxonomy" id="185202"/>
    <lineage>
        <taxon>Eukaryota</taxon>
        <taxon>Viridiplantae</taxon>
        <taxon>Streptophyta</taxon>
        <taxon>Embryophyta</taxon>
        <taxon>Tracheophyta</taxon>
        <taxon>Spermatophyta</taxon>
        <taxon>Magnoliopsida</taxon>
        <taxon>eudicotyledons</taxon>
        <taxon>Gunneridae</taxon>
        <taxon>Pentapetalae</taxon>
        <taxon>asterids</taxon>
        <taxon>campanulids</taxon>
        <taxon>Asterales</taxon>
        <taxon>Asteraceae</taxon>
        <taxon>Asteroideae</taxon>
        <taxon>Heliantheae alliance</taxon>
        <taxon>Millerieae</taxon>
        <taxon>Smallanthus</taxon>
    </lineage>
</organism>
<name>A0ACB9HYT1_9ASTR</name>
<dbReference type="EMBL" id="CM042028">
    <property type="protein sequence ID" value="KAI3799962.1"/>
    <property type="molecule type" value="Genomic_DNA"/>
</dbReference>
<evidence type="ECO:0000313" key="1">
    <source>
        <dbReference type="EMBL" id="KAI3799962.1"/>
    </source>
</evidence>
<keyword evidence="2" id="KW-1185">Reference proteome</keyword>
<protein>
    <submittedName>
        <fullName evidence="1">Uncharacterized protein</fullName>
    </submittedName>
</protein>
<reference evidence="2" key="1">
    <citation type="journal article" date="2022" name="Mol. Ecol. Resour.">
        <title>The genomes of chicory, endive, great burdock and yacon provide insights into Asteraceae palaeo-polyploidization history and plant inulin production.</title>
        <authorList>
            <person name="Fan W."/>
            <person name="Wang S."/>
            <person name="Wang H."/>
            <person name="Wang A."/>
            <person name="Jiang F."/>
            <person name="Liu H."/>
            <person name="Zhao H."/>
            <person name="Xu D."/>
            <person name="Zhang Y."/>
        </authorList>
    </citation>
    <scope>NUCLEOTIDE SEQUENCE [LARGE SCALE GENOMIC DNA]</scope>
    <source>
        <strain evidence="2">cv. Yunnan</strain>
    </source>
</reference>
<comment type="caution">
    <text evidence="1">The sequence shown here is derived from an EMBL/GenBank/DDBJ whole genome shotgun (WGS) entry which is preliminary data.</text>
</comment>
<evidence type="ECO:0000313" key="2">
    <source>
        <dbReference type="Proteomes" id="UP001056120"/>
    </source>
</evidence>
<dbReference type="Proteomes" id="UP001056120">
    <property type="component" value="Linkage Group LG11"/>
</dbReference>
<sequence length="295" mass="31143">MLTIAVGGNHACGINSTGFLICRGKNDYGKIDVPDHSPFEFSALALGLNHTCALRRLNSYVVCWGGGGGNSNSNSHSDYPVGVLFESIVAGIDFTCGLTSNNLSVVCWGEGWVRTGLYRLGFELPLTTILPGPCVRSGCQCGTYIQSDSLCPGFGLICRPCDITTLLPPNPPLLAPPSAGICSNIPSSSPSRSLRRGLLVYAIVGSVGAFAVDYAVPVITSCELVKILDKRVGQPEVNEAEAVELMAYTAMHCVNLEGRERPTMSDIVANLERAVSLCDDSHGSISSGQISIISE</sequence>
<gene>
    <name evidence="1" type="ORF">L1987_35268</name>
</gene>
<reference evidence="1 2" key="2">
    <citation type="journal article" date="2022" name="Mol. Ecol. Resour.">
        <title>The genomes of chicory, endive, great burdock and yacon provide insights into Asteraceae paleo-polyploidization history and plant inulin production.</title>
        <authorList>
            <person name="Fan W."/>
            <person name="Wang S."/>
            <person name="Wang H."/>
            <person name="Wang A."/>
            <person name="Jiang F."/>
            <person name="Liu H."/>
            <person name="Zhao H."/>
            <person name="Xu D."/>
            <person name="Zhang Y."/>
        </authorList>
    </citation>
    <scope>NUCLEOTIDE SEQUENCE [LARGE SCALE GENOMIC DNA]</scope>
    <source>
        <strain evidence="2">cv. Yunnan</strain>
        <tissue evidence="1">Leaves</tissue>
    </source>
</reference>